<name>A0AAU9L7L5_9STRA</name>
<reference evidence="1" key="1">
    <citation type="submission" date="2021-11" db="EMBL/GenBank/DDBJ databases">
        <authorList>
            <person name="Islam A."/>
            <person name="Islam S."/>
            <person name="Flora M.S."/>
            <person name="Rahman M."/>
            <person name="Ziaur R.M."/>
            <person name="Epstein J.H."/>
            <person name="Hassan M."/>
            <person name="Klassen M."/>
            <person name="Woodard K."/>
            <person name="Webb A."/>
            <person name="Webby R.J."/>
            <person name="El Zowalaty M.E."/>
        </authorList>
    </citation>
    <scope>NUCLEOTIDE SEQUENCE</scope>
    <source>
        <strain evidence="1">Pbs3</strain>
    </source>
</reference>
<organism evidence="1 2">
    <name type="scientific">Peronospora belbahrii</name>
    <dbReference type="NCBI Taxonomy" id="622444"/>
    <lineage>
        <taxon>Eukaryota</taxon>
        <taxon>Sar</taxon>
        <taxon>Stramenopiles</taxon>
        <taxon>Oomycota</taxon>
        <taxon>Peronosporomycetes</taxon>
        <taxon>Peronosporales</taxon>
        <taxon>Peronosporaceae</taxon>
        <taxon>Peronospora</taxon>
    </lineage>
</organism>
<dbReference type="AlphaFoldDB" id="A0AAU9L7L5"/>
<protein>
    <submittedName>
        <fullName evidence="1">Uncharacterized protein</fullName>
    </submittedName>
</protein>
<gene>
    <name evidence="1" type="ORF">PBS003_LOCUS8026</name>
</gene>
<evidence type="ECO:0000313" key="2">
    <source>
        <dbReference type="Proteomes" id="UP001160483"/>
    </source>
</evidence>
<dbReference type="InterPro" id="IPR032675">
    <property type="entry name" value="LRR_dom_sf"/>
</dbReference>
<sequence>MAVVSKSWYGTVNELLARYQRDTMQLTFKYGSKTEILAIRREIQLRGRAVRDLCIRMGHSDGTRFITKVWWWMEEREIPWDVMFSQLPGIKRLDLRLLPFESRHLPLLLEMAAKFCLPLEILILPRKQNKMTIGDCNTVERVMKATRGAMQRLYMKGTCGGLKQLTVPTMNEQHRFRSSTKFIEDVIAFCPNVEYLDGYNHAIDEMNGVTCGEKWIISLDTWERFNKTCTNLHSFDWAVVPFADPFFRVFGEHVKPRLKKLTLTLNLSWDWNDYFNTDQISDIPFEKSGYGLLAKDVALLLKGCPALIELDVIIDQDQNGEAVGTLLDVDLFGDQFWMVVVDRCPLLQSLNLSDRSAYGGSRVIRLTNKFTDRGLLALANHTRLTSIKLPAVCCSGNSVFEYIKHVFRKKPFAGGKFSLGLSLAGPNDHAVSHPFYVELVKLLERLAVESEKEIGVASCSHKASINVSNPHSASVDKDWSILYLRDELKPIMEKVANAHPTLDMHVVLCRNTPDSFCRIDNMELNWCPGSQQGSMFIDNAFVGDTDSNDRESNEENEAFYDEEDEAFYNVEDDLDPHEIYSRRHAMLLDHENGIGLVNEIGVANVDGEL</sequence>
<accession>A0AAU9L7L5</accession>
<dbReference type="EMBL" id="CAKKTJ010000328">
    <property type="protein sequence ID" value="CAH0481420.1"/>
    <property type="molecule type" value="Genomic_DNA"/>
</dbReference>
<comment type="caution">
    <text evidence="1">The sequence shown here is derived from an EMBL/GenBank/DDBJ whole genome shotgun (WGS) entry which is preliminary data.</text>
</comment>
<dbReference type="Proteomes" id="UP001160483">
    <property type="component" value="Unassembled WGS sequence"/>
</dbReference>
<evidence type="ECO:0000313" key="1">
    <source>
        <dbReference type="EMBL" id="CAH0481420.1"/>
    </source>
</evidence>
<dbReference type="Gene3D" id="3.80.10.10">
    <property type="entry name" value="Ribonuclease Inhibitor"/>
    <property type="match status" value="1"/>
</dbReference>
<proteinExistence type="predicted"/>
<dbReference type="SUPFAM" id="SSF52047">
    <property type="entry name" value="RNI-like"/>
    <property type="match status" value="1"/>
</dbReference>